<organism evidence="1 2">
    <name type="scientific">Datura stramonium</name>
    <name type="common">Jimsonweed</name>
    <name type="synonym">Common thornapple</name>
    <dbReference type="NCBI Taxonomy" id="4076"/>
    <lineage>
        <taxon>Eukaryota</taxon>
        <taxon>Viridiplantae</taxon>
        <taxon>Streptophyta</taxon>
        <taxon>Embryophyta</taxon>
        <taxon>Tracheophyta</taxon>
        <taxon>Spermatophyta</taxon>
        <taxon>Magnoliopsida</taxon>
        <taxon>eudicotyledons</taxon>
        <taxon>Gunneridae</taxon>
        <taxon>Pentapetalae</taxon>
        <taxon>asterids</taxon>
        <taxon>lamiids</taxon>
        <taxon>Solanales</taxon>
        <taxon>Solanaceae</taxon>
        <taxon>Solanoideae</taxon>
        <taxon>Datureae</taxon>
        <taxon>Datura</taxon>
    </lineage>
</organism>
<reference evidence="1 2" key="1">
    <citation type="journal article" date="2021" name="BMC Genomics">
        <title>Datura genome reveals duplications of psychoactive alkaloid biosynthetic genes and high mutation rate following tissue culture.</title>
        <authorList>
            <person name="Rajewski A."/>
            <person name="Carter-House D."/>
            <person name="Stajich J."/>
            <person name="Litt A."/>
        </authorList>
    </citation>
    <scope>NUCLEOTIDE SEQUENCE [LARGE SCALE GENOMIC DNA]</scope>
    <source>
        <strain evidence="1">AR-01</strain>
    </source>
</reference>
<dbReference type="EMBL" id="JACEIK010000318">
    <property type="protein sequence ID" value="MCD7454824.1"/>
    <property type="molecule type" value="Genomic_DNA"/>
</dbReference>
<sequence>MRLPRPRNGSVTEIFSGYGYESVGPTPIIDVVQIMISSHNALFKLYLPGLDGESKAKAGMVKVHPEDEGAICITIKRKSPCAMKSIPMKTPSSYRDTDASRIYSFTGMTLS</sequence>
<name>A0ABS8S7R6_DATST</name>
<proteinExistence type="predicted"/>
<protein>
    <submittedName>
        <fullName evidence="1">Uncharacterized protein</fullName>
    </submittedName>
</protein>
<gene>
    <name evidence="1" type="ORF">HAX54_026167</name>
</gene>
<dbReference type="Proteomes" id="UP000823775">
    <property type="component" value="Unassembled WGS sequence"/>
</dbReference>
<comment type="caution">
    <text evidence="1">The sequence shown here is derived from an EMBL/GenBank/DDBJ whole genome shotgun (WGS) entry which is preliminary data.</text>
</comment>
<evidence type="ECO:0000313" key="2">
    <source>
        <dbReference type="Proteomes" id="UP000823775"/>
    </source>
</evidence>
<keyword evidence="2" id="KW-1185">Reference proteome</keyword>
<evidence type="ECO:0000313" key="1">
    <source>
        <dbReference type="EMBL" id="MCD7454824.1"/>
    </source>
</evidence>
<accession>A0ABS8S7R6</accession>